<keyword evidence="1" id="KW-0812">Transmembrane</keyword>
<evidence type="ECO:0000313" key="3">
    <source>
        <dbReference type="Proteomes" id="UP001228376"/>
    </source>
</evidence>
<keyword evidence="3" id="KW-1185">Reference proteome</keyword>
<evidence type="ECO:0000313" key="2">
    <source>
        <dbReference type="EMBL" id="MDY0405374.1"/>
    </source>
</evidence>
<dbReference type="EMBL" id="JAROCA020000001">
    <property type="protein sequence ID" value="MDY0405374.1"/>
    <property type="molecule type" value="Genomic_DNA"/>
</dbReference>
<accession>A0ABU5CHT3</accession>
<gene>
    <name evidence="2" type="ORF">P5G51_008155</name>
</gene>
<proteinExistence type="predicted"/>
<protein>
    <submittedName>
        <fullName evidence="2">Sigma-w pathway protein ysdB</fullName>
    </submittedName>
</protein>
<keyword evidence="1" id="KW-1133">Transmembrane helix</keyword>
<name>A0ABU5CHT3_9BACI</name>
<feature type="transmembrane region" description="Helical" evidence="1">
    <location>
        <begin position="6"/>
        <end position="26"/>
    </location>
</feature>
<organism evidence="2 3">
    <name type="scientific">Tigheibacillus jepli</name>
    <dbReference type="NCBI Taxonomy" id="3035914"/>
    <lineage>
        <taxon>Bacteria</taxon>
        <taxon>Bacillati</taxon>
        <taxon>Bacillota</taxon>
        <taxon>Bacilli</taxon>
        <taxon>Bacillales</taxon>
        <taxon>Bacillaceae</taxon>
        <taxon>Tigheibacillus</taxon>
    </lineage>
</organism>
<sequence>MFVLVLFRILILASLLLLIFTLIQYLRNPQRRLQIAKNTDSFFFMDDRDNSKKNFQITYKGALFEGEKYLGTTEDAFEVVNISITISNPMELSGMNREDLYFLEKEILIRYPFAKIEWKHPINQLFQ</sequence>
<comment type="caution">
    <text evidence="2">The sequence shown here is derived from an EMBL/GenBank/DDBJ whole genome shotgun (WGS) entry which is preliminary data.</text>
</comment>
<evidence type="ECO:0000256" key="1">
    <source>
        <dbReference type="SAM" id="Phobius"/>
    </source>
</evidence>
<keyword evidence="1" id="KW-0472">Membrane</keyword>
<dbReference type="RefSeq" id="WP_306065294.1">
    <property type="nucleotide sequence ID" value="NZ_JAROCA020000001.1"/>
</dbReference>
<reference evidence="2 3" key="1">
    <citation type="submission" date="2023-10" db="EMBL/GenBank/DDBJ databases">
        <title>179-bfca-hs.</title>
        <authorList>
            <person name="Miliotis G."/>
            <person name="Sengupta P."/>
            <person name="Hameed A."/>
            <person name="Chuvochina M."/>
            <person name="Mcdonagh F."/>
            <person name="Simpson A.C."/>
            <person name="Singh N.K."/>
            <person name="Rekha P.D."/>
            <person name="Raman K."/>
            <person name="Hugenholtz P."/>
            <person name="Venkateswaran K."/>
        </authorList>
    </citation>
    <scope>NUCLEOTIDE SEQUENCE [LARGE SCALE GENOMIC DNA]</scope>
    <source>
        <strain evidence="2 3">179-BFC-A-HS</strain>
    </source>
</reference>
<dbReference type="Proteomes" id="UP001228376">
    <property type="component" value="Unassembled WGS sequence"/>
</dbReference>